<comment type="similarity">
    <text evidence="2 6">Belongs to the dTDP-4-dehydrorhamnose reductase family.</text>
</comment>
<dbReference type="SUPFAM" id="SSF51735">
    <property type="entry name" value="NAD(P)-binding Rossmann-fold domains"/>
    <property type="match status" value="1"/>
</dbReference>
<reference evidence="9" key="1">
    <citation type="journal article" date="2019" name="Int. J. Syst. Evol. Microbiol.">
        <title>The Global Catalogue of Microorganisms (GCM) 10K type strain sequencing project: providing services to taxonomists for standard genome sequencing and annotation.</title>
        <authorList>
            <consortium name="The Broad Institute Genomics Platform"/>
            <consortium name="The Broad Institute Genome Sequencing Center for Infectious Disease"/>
            <person name="Wu L."/>
            <person name="Ma J."/>
        </authorList>
    </citation>
    <scope>NUCLEOTIDE SEQUENCE [LARGE SCALE GENOMIC DNA]</scope>
    <source>
        <strain evidence="9">CECT 8010</strain>
    </source>
</reference>
<evidence type="ECO:0000256" key="4">
    <source>
        <dbReference type="ARBA" id="ARBA00017099"/>
    </source>
</evidence>
<comment type="function">
    <text evidence="6">Catalyzes the reduction of dTDP-6-deoxy-L-lyxo-4-hexulose to yield dTDP-L-rhamnose.</text>
</comment>
<proteinExistence type="inferred from homology"/>
<dbReference type="PANTHER" id="PTHR10491">
    <property type="entry name" value="DTDP-4-DEHYDRORHAMNOSE REDUCTASE"/>
    <property type="match status" value="1"/>
</dbReference>
<dbReference type="InterPro" id="IPR005913">
    <property type="entry name" value="dTDP_dehydrorham_reduct"/>
</dbReference>
<keyword evidence="9" id="KW-1185">Reference proteome</keyword>
<keyword evidence="6" id="KW-0521">NADP</keyword>
<accession>A0ABV8PYZ7</accession>
<dbReference type="EMBL" id="JBHSDC010000022">
    <property type="protein sequence ID" value="MFC4232500.1"/>
    <property type="molecule type" value="Genomic_DNA"/>
</dbReference>
<comment type="pathway">
    <text evidence="1 6">Carbohydrate biosynthesis; dTDP-L-rhamnose biosynthesis.</text>
</comment>
<comment type="catalytic activity">
    <reaction evidence="5">
        <text>dTDP-beta-L-rhamnose + NADP(+) = dTDP-4-dehydro-beta-L-rhamnose + NADPH + H(+)</text>
        <dbReference type="Rhea" id="RHEA:21796"/>
        <dbReference type="ChEBI" id="CHEBI:15378"/>
        <dbReference type="ChEBI" id="CHEBI:57510"/>
        <dbReference type="ChEBI" id="CHEBI:57783"/>
        <dbReference type="ChEBI" id="CHEBI:58349"/>
        <dbReference type="ChEBI" id="CHEBI:62830"/>
        <dbReference type="EC" id="1.1.1.133"/>
    </reaction>
</comment>
<feature type="domain" description="RmlD-like substrate binding" evidence="7">
    <location>
        <begin position="5"/>
        <end position="287"/>
    </location>
</feature>
<dbReference type="PANTHER" id="PTHR10491:SF4">
    <property type="entry name" value="METHIONINE ADENOSYLTRANSFERASE 2 SUBUNIT BETA"/>
    <property type="match status" value="1"/>
</dbReference>
<comment type="caution">
    <text evidence="8">The sequence shown here is derived from an EMBL/GenBank/DDBJ whole genome shotgun (WGS) entry which is preliminary data.</text>
</comment>
<protein>
    <recommendedName>
        <fullName evidence="4 6">dTDP-4-dehydrorhamnose reductase</fullName>
        <ecNumber evidence="3 6">1.1.1.133</ecNumber>
    </recommendedName>
</protein>
<dbReference type="EC" id="1.1.1.133" evidence="3 6"/>
<organism evidence="8 9">
    <name type="scientific">Parasediminibacterium paludis</name>
    <dbReference type="NCBI Taxonomy" id="908966"/>
    <lineage>
        <taxon>Bacteria</taxon>
        <taxon>Pseudomonadati</taxon>
        <taxon>Bacteroidota</taxon>
        <taxon>Chitinophagia</taxon>
        <taxon>Chitinophagales</taxon>
        <taxon>Chitinophagaceae</taxon>
        <taxon>Parasediminibacterium</taxon>
    </lineage>
</organism>
<dbReference type="CDD" id="cd05254">
    <property type="entry name" value="dTDP_HR_like_SDR_e"/>
    <property type="match status" value="1"/>
</dbReference>
<sequence length="292" mass="32303">MKPLIIITGKNGQLGWELSQLAPQFAEHFNFIFVDREELDLSNPASIPDFFAKYQPQYFISCGAYTAVDKAETERELCYNINAASVGVIAKECAAINCKLITISTDYVFDGNGTSPYLPNQTKQPLNYYGETKAIGEDLAFANNPQTIVVRTSWVYSVHGANFVKTMLRLMKERESLNVVGDQIGSPTYAADLASALMTIVTELEKGNEHYGYYHYSNDGVISWHDFAIAIKTNAGLNCQVSAIPTSAYPTPAKRPAYSVLDKTSIVADFGVKMVNWQVSLKKCMDLLLTSI</sequence>
<keyword evidence="6 8" id="KW-0560">Oxidoreductase</keyword>
<evidence type="ECO:0000256" key="3">
    <source>
        <dbReference type="ARBA" id="ARBA00012929"/>
    </source>
</evidence>
<dbReference type="Pfam" id="PF04321">
    <property type="entry name" value="RmlD_sub_bind"/>
    <property type="match status" value="1"/>
</dbReference>
<evidence type="ECO:0000256" key="1">
    <source>
        <dbReference type="ARBA" id="ARBA00004781"/>
    </source>
</evidence>
<dbReference type="RefSeq" id="WP_379014378.1">
    <property type="nucleotide sequence ID" value="NZ_JBHSDC010000022.1"/>
</dbReference>
<dbReference type="InterPro" id="IPR029903">
    <property type="entry name" value="RmlD-like-bd"/>
</dbReference>
<evidence type="ECO:0000313" key="9">
    <source>
        <dbReference type="Proteomes" id="UP001595906"/>
    </source>
</evidence>
<evidence type="ECO:0000256" key="6">
    <source>
        <dbReference type="RuleBase" id="RU364082"/>
    </source>
</evidence>
<dbReference type="GO" id="GO:0008831">
    <property type="term" value="F:dTDP-4-dehydrorhamnose reductase activity"/>
    <property type="evidence" value="ECO:0007669"/>
    <property type="project" value="UniProtKB-EC"/>
</dbReference>
<gene>
    <name evidence="8" type="primary">rfbD</name>
    <name evidence="8" type="ORF">ACFOW1_11390</name>
</gene>
<dbReference type="InterPro" id="IPR036291">
    <property type="entry name" value="NAD(P)-bd_dom_sf"/>
</dbReference>
<dbReference type="Gene3D" id="3.90.25.10">
    <property type="entry name" value="UDP-galactose 4-epimerase, domain 1"/>
    <property type="match status" value="1"/>
</dbReference>
<evidence type="ECO:0000313" key="8">
    <source>
        <dbReference type="EMBL" id="MFC4232500.1"/>
    </source>
</evidence>
<evidence type="ECO:0000256" key="2">
    <source>
        <dbReference type="ARBA" id="ARBA00010944"/>
    </source>
</evidence>
<dbReference type="NCBIfam" id="TIGR01214">
    <property type="entry name" value="rmlD"/>
    <property type="match status" value="1"/>
</dbReference>
<evidence type="ECO:0000256" key="5">
    <source>
        <dbReference type="ARBA" id="ARBA00048200"/>
    </source>
</evidence>
<dbReference type="Gene3D" id="3.40.50.720">
    <property type="entry name" value="NAD(P)-binding Rossmann-like Domain"/>
    <property type="match status" value="1"/>
</dbReference>
<name>A0ABV8PYZ7_9BACT</name>
<dbReference type="Proteomes" id="UP001595906">
    <property type="component" value="Unassembled WGS sequence"/>
</dbReference>
<evidence type="ECO:0000259" key="7">
    <source>
        <dbReference type="Pfam" id="PF04321"/>
    </source>
</evidence>